<gene>
    <name evidence="1" type="ORF">Q5H93_13660</name>
</gene>
<reference evidence="1" key="1">
    <citation type="submission" date="2023-07" db="EMBL/GenBank/DDBJ databases">
        <authorList>
            <person name="Kim M.K."/>
        </authorList>
    </citation>
    <scope>NUCLEOTIDE SEQUENCE</scope>
    <source>
        <strain evidence="1">ASUV-10-1</strain>
    </source>
</reference>
<dbReference type="EMBL" id="JAUQSY010000008">
    <property type="protein sequence ID" value="MDO7875785.1"/>
    <property type="molecule type" value="Genomic_DNA"/>
</dbReference>
<accession>A0ABT9BDC7</accession>
<sequence length="66" mass="7318">MRTRTTNQSVKLVVRHYISGQVLRQQAVPAGEHTTELDLRGLLPGPYHYTLEVGGAIVAHRNALVQ</sequence>
<proteinExistence type="predicted"/>
<dbReference type="RefSeq" id="WP_305007108.1">
    <property type="nucleotide sequence ID" value="NZ_JAUQSY010000008.1"/>
</dbReference>
<keyword evidence="2" id="KW-1185">Reference proteome</keyword>
<dbReference type="Proteomes" id="UP001176429">
    <property type="component" value="Unassembled WGS sequence"/>
</dbReference>
<name>A0ABT9BDC7_9BACT</name>
<evidence type="ECO:0000313" key="2">
    <source>
        <dbReference type="Proteomes" id="UP001176429"/>
    </source>
</evidence>
<evidence type="ECO:0000313" key="1">
    <source>
        <dbReference type="EMBL" id="MDO7875785.1"/>
    </source>
</evidence>
<evidence type="ECO:0008006" key="3">
    <source>
        <dbReference type="Google" id="ProtNLM"/>
    </source>
</evidence>
<organism evidence="1 2">
    <name type="scientific">Hymenobacter aranciens</name>
    <dbReference type="NCBI Taxonomy" id="3063996"/>
    <lineage>
        <taxon>Bacteria</taxon>
        <taxon>Pseudomonadati</taxon>
        <taxon>Bacteroidota</taxon>
        <taxon>Cytophagia</taxon>
        <taxon>Cytophagales</taxon>
        <taxon>Hymenobacteraceae</taxon>
        <taxon>Hymenobacter</taxon>
    </lineage>
</organism>
<protein>
    <recommendedName>
        <fullName evidence="3">T9SS type A sorting domain-containing protein</fullName>
    </recommendedName>
</protein>
<comment type="caution">
    <text evidence="1">The sequence shown here is derived from an EMBL/GenBank/DDBJ whole genome shotgun (WGS) entry which is preliminary data.</text>
</comment>